<reference evidence="1 2" key="1">
    <citation type="journal article" date="2016" name="Nat. Commun.">
        <title>Thousands of microbial genomes shed light on interconnected biogeochemical processes in an aquifer system.</title>
        <authorList>
            <person name="Anantharaman K."/>
            <person name="Brown C.T."/>
            <person name="Hug L.A."/>
            <person name="Sharon I."/>
            <person name="Castelle C.J."/>
            <person name="Probst A.J."/>
            <person name="Thomas B.C."/>
            <person name="Singh A."/>
            <person name="Wilkins M.J."/>
            <person name="Karaoz U."/>
            <person name="Brodie E.L."/>
            <person name="Williams K.H."/>
            <person name="Hubbard S.S."/>
            <person name="Banfield J.F."/>
        </authorList>
    </citation>
    <scope>NUCLEOTIDE SEQUENCE [LARGE SCALE GENOMIC DNA]</scope>
</reference>
<proteinExistence type="predicted"/>
<dbReference type="AlphaFoldDB" id="A0A1G1XS62"/>
<dbReference type="Proteomes" id="UP000176260">
    <property type="component" value="Unassembled WGS sequence"/>
</dbReference>
<name>A0A1G1XS62_9BACT</name>
<dbReference type="EMBL" id="MHIA01000004">
    <property type="protein sequence ID" value="OGY42903.1"/>
    <property type="molecule type" value="Genomic_DNA"/>
</dbReference>
<sequence>MLVYKVVDENACVGYNGYRGGKVDKNGDNQAELWITQNRPFYPKSMPRSGIPLQRDNFNL</sequence>
<gene>
    <name evidence="1" type="ORF">A2Y67_03470</name>
</gene>
<organism evidence="1 2">
    <name type="scientific">Candidatus Buchananbacteria bacterium RBG_13_39_9</name>
    <dbReference type="NCBI Taxonomy" id="1797531"/>
    <lineage>
        <taxon>Bacteria</taxon>
        <taxon>Candidatus Buchananiibacteriota</taxon>
    </lineage>
</organism>
<comment type="caution">
    <text evidence="1">The sequence shown here is derived from an EMBL/GenBank/DDBJ whole genome shotgun (WGS) entry which is preliminary data.</text>
</comment>
<protein>
    <submittedName>
        <fullName evidence="1">Uncharacterized protein</fullName>
    </submittedName>
</protein>
<accession>A0A1G1XS62</accession>
<evidence type="ECO:0000313" key="1">
    <source>
        <dbReference type="EMBL" id="OGY42903.1"/>
    </source>
</evidence>
<evidence type="ECO:0000313" key="2">
    <source>
        <dbReference type="Proteomes" id="UP000176260"/>
    </source>
</evidence>